<dbReference type="InterPro" id="IPR009061">
    <property type="entry name" value="DNA-bd_dom_put_sf"/>
</dbReference>
<keyword evidence="3" id="KW-1185">Reference proteome</keyword>
<organism evidence="2 3">
    <name type="scientific">Victivallis lenta</name>
    <dbReference type="NCBI Taxonomy" id="2606640"/>
    <lineage>
        <taxon>Bacteria</taxon>
        <taxon>Pseudomonadati</taxon>
        <taxon>Lentisphaerota</taxon>
        <taxon>Lentisphaeria</taxon>
        <taxon>Victivallales</taxon>
        <taxon>Victivallaceae</taxon>
        <taxon>Victivallis</taxon>
    </lineage>
</organism>
<protein>
    <submittedName>
        <fullName evidence="2">Helix-turn-helix domain-containing protein</fullName>
    </submittedName>
</protein>
<reference evidence="2 3" key="1">
    <citation type="submission" date="2019-08" db="EMBL/GenBank/DDBJ databases">
        <title>In-depth cultivation of the pig gut microbiome towards novel bacterial diversity and tailored functional studies.</title>
        <authorList>
            <person name="Wylensek D."/>
            <person name="Hitch T.C.A."/>
            <person name="Clavel T."/>
        </authorList>
    </citation>
    <scope>NUCLEOTIDE SEQUENCE [LARGE SCALE GENOMIC DNA]</scope>
    <source>
        <strain evidence="2 3">BBE-744-WT-12</strain>
    </source>
</reference>
<evidence type="ECO:0000313" key="3">
    <source>
        <dbReference type="Proteomes" id="UP000435649"/>
    </source>
</evidence>
<dbReference type="Gene3D" id="1.10.10.10">
    <property type="entry name" value="Winged helix-like DNA-binding domain superfamily/Winged helix DNA-binding domain"/>
    <property type="match status" value="1"/>
</dbReference>
<dbReference type="NCBIfam" id="TIGR01764">
    <property type="entry name" value="excise"/>
    <property type="match status" value="1"/>
</dbReference>
<evidence type="ECO:0000313" key="2">
    <source>
        <dbReference type="EMBL" id="MST98867.1"/>
    </source>
</evidence>
<gene>
    <name evidence="2" type="ORF">FYJ85_17670</name>
</gene>
<comment type="caution">
    <text evidence="2">The sequence shown here is derived from an EMBL/GenBank/DDBJ whole genome shotgun (WGS) entry which is preliminary data.</text>
</comment>
<proteinExistence type="predicted"/>
<dbReference type="InterPro" id="IPR010093">
    <property type="entry name" value="SinI_DNA-bd"/>
</dbReference>
<evidence type="ECO:0000259" key="1">
    <source>
        <dbReference type="Pfam" id="PF12728"/>
    </source>
</evidence>
<dbReference type="GO" id="GO:0003677">
    <property type="term" value="F:DNA binding"/>
    <property type="evidence" value="ECO:0007669"/>
    <property type="project" value="InterPro"/>
</dbReference>
<dbReference type="InterPro" id="IPR041657">
    <property type="entry name" value="HTH_17"/>
</dbReference>
<dbReference type="SUPFAM" id="SSF46955">
    <property type="entry name" value="Putative DNA-binding domain"/>
    <property type="match status" value="1"/>
</dbReference>
<dbReference type="RefSeq" id="WP_154419902.1">
    <property type="nucleotide sequence ID" value="NZ_VUNS01000025.1"/>
</dbReference>
<name>A0A844G509_9BACT</name>
<sequence>MPQRNSRMVCPDWAKRELYGEPYITRQEVCDYLGISISTLMKLRKNGLPTYQVGGQKRFRLSDVNEFIKQNYLGE</sequence>
<dbReference type="Pfam" id="PF12728">
    <property type="entry name" value="HTH_17"/>
    <property type="match status" value="1"/>
</dbReference>
<dbReference type="Proteomes" id="UP000435649">
    <property type="component" value="Unassembled WGS sequence"/>
</dbReference>
<dbReference type="EMBL" id="VUNS01000025">
    <property type="protein sequence ID" value="MST98867.1"/>
    <property type="molecule type" value="Genomic_DNA"/>
</dbReference>
<feature type="domain" description="Helix-turn-helix" evidence="1">
    <location>
        <begin position="23"/>
        <end position="71"/>
    </location>
</feature>
<accession>A0A844G509</accession>
<dbReference type="InterPro" id="IPR036388">
    <property type="entry name" value="WH-like_DNA-bd_sf"/>
</dbReference>
<dbReference type="AlphaFoldDB" id="A0A844G509"/>